<reference evidence="2" key="1">
    <citation type="journal article" date="2022" name="Int. J. Mol. Sci.">
        <title>Draft Genome of Tanacetum Coccineum: Genomic Comparison of Closely Related Tanacetum-Family Plants.</title>
        <authorList>
            <person name="Yamashiro T."/>
            <person name="Shiraishi A."/>
            <person name="Nakayama K."/>
            <person name="Satake H."/>
        </authorList>
    </citation>
    <scope>NUCLEOTIDE SEQUENCE</scope>
</reference>
<keyword evidence="1" id="KW-0175">Coiled coil</keyword>
<dbReference type="Gene3D" id="1.20.5.1700">
    <property type="match status" value="1"/>
</dbReference>
<name>A0ABQ5D5K7_9ASTR</name>
<dbReference type="EMBL" id="BQNB010014936">
    <property type="protein sequence ID" value="GJT34132.1"/>
    <property type="molecule type" value="Genomic_DNA"/>
</dbReference>
<sequence length="113" mass="12639">MRVEYNILEKRKWRTLAEEKNVLLEVKDKEIEGLKSQLLKAREESAEVTQLRAQVSGLKATEDSLRGEVASAKEHSVLLEQECNSLKLKVTGLESTIAEKDHELSDIGTSSSS</sequence>
<comment type="caution">
    <text evidence="2">The sequence shown here is derived from an EMBL/GenBank/DDBJ whole genome shotgun (WGS) entry which is preliminary data.</text>
</comment>
<proteinExistence type="predicted"/>
<evidence type="ECO:0000313" key="2">
    <source>
        <dbReference type="EMBL" id="GJT34132.1"/>
    </source>
</evidence>
<accession>A0ABQ5D5K7</accession>
<organism evidence="2 3">
    <name type="scientific">Tanacetum coccineum</name>
    <dbReference type="NCBI Taxonomy" id="301880"/>
    <lineage>
        <taxon>Eukaryota</taxon>
        <taxon>Viridiplantae</taxon>
        <taxon>Streptophyta</taxon>
        <taxon>Embryophyta</taxon>
        <taxon>Tracheophyta</taxon>
        <taxon>Spermatophyta</taxon>
        <taxon>Magnoliopsida</taxon>
        <taxon>eudicotyledons</taxon>
        <taxon>Gunneridae</taxon>
        <taxon>Pentapetalae</taxon>
        <taxon>asterids</taxon>
        <taxon>campanulids</taxon>
        <taxon>Asterales</taxon>
        <taxon>Asteraceae</taxon>
        <taxon>Asteroideae</taxon>
        <taxon>Anthemideae</taxon>
        <taxon>Anthemidinae</taxon>
        <taxon>Tanacetum</taxon>
    </lineage>
</organism>
<keyword evidence="3" id="KW-1185">Reference proteome</keyword>
<reference evidence="2" key="2">
    <citation type="submission" date="2022-01" db="EMBL/GenBank/DDBJ databases">
        <authorList>
            <person name="Yamashiro T."/>
            <person name="Shiraishi A."/>
            <person name="Satake H."/>
            <person name="Nakayama K."/>
        </authorList>
    </citation>
    <scope>NUCLEOTIDE SEQUENCE</scope>
</reference>
<evidence type="ECO:0000256" key="1">
    <source>
        <dbReference type="SAM" id="Coils"/>
    </source>
</evidence>
<feature type="coiled-coil region" evidence="1">
    <location>
        <begin position="24"/>
        <end position="51"/>
    </location>
</feature>
<evidence type="ECO:0000313" key="3">
    <source>
        <dbReference type="Proteomes" id="UP001151760"/>
    </source>
</evidence>
<dbReference type="Proteomes" id="UP001151760">
    <property type="component" value="Unassembled WGS sequence"/>
</dbReference>
<gene>
    <name evidence="2" type="ORF">Tco_0924551</name>
</gene>
<protein>
    <submittedName>
        <fullName evidence="2">Uncharacterized protein</fullName>
    </submittedName>
</protein>